<feature type="compositionally biased region" description="Low complexity" evidence="1">
    <location>
        <begin position="343"/>
        <end position="391"/>
    </location>
</feature>
<gene>
    <name evidence="4" type="ordered locus">AMIS_70740</name>
</gene>
<proteinExistence type="predicted"/>
<evidence type="ECO:0000256" key="2">
    <source>
        <dbReference type="SAM" id="Phobius"/>
    </source>
</evidence>
<feature type="signal peptide" evidence="3">
    <location>
        <begin position="1"/>
        <end position="32"/>
    </location>
</feature>
<dbReference type="eggNOG" id="COG3266">
    <property type="taxonomic scope" value="Bacteria"/>
</dbReference>
<evidence type="ECO:0008006" key="6">
    <source>
        <dbReference type="Google" id="ProtNLM"/>
    </source>
</evidence>
<dbReference type="PATRIC" id="fig|512565.3.peg.7080"/>
<dbReference type="PROSITE" id="PS51318">
    <property type="entry name" value="TAT"/>
    <property type="match status" value="1"/>
</dbReference>
<feature type="region of interest" description="Disordered" evidence="1">
    <location>
        <begin position="324"/>
        <end position="399"/>
    </location>
</feature>
<keyword evidence="5" id="KW-1185">Reference proteome</keyword>
<dbReference type="RefSeq" id="WP_014447179.1">
    <property type="nucleotide sequence ID" value="NC_017093.1"/>
</dbReference>
<evidence type="ECO:0000313" key="4">
    <source>
        <dbReference type="EMBL" id="BAL92294.1"/>
    </source>
</evidence>
<dbReference type="InterPro" id="IPR006311">
    <property type="entry name" value="TAT_signal"/>
</dbReference>
<organism evidence="4 5">
    <name type="scientific">Actinoplanes missouriensis (strain ATCC 14538 / DSM 43046 / CBS 188.64 / JCM 3121 / NBRC 102363 / NCIMB 12654 / NRRL B-3342 / UNCC 431)</name>
    <dbReference type="NCBI Taxonomy" id="512565"/>
    <lineage>
        <taxon>Bacteria</taxon>
        <taxon>Bacillati</taxon>
        <taxon>Actinomycetota</taxon>
        <taxon>Actinomycetes</taxon>
        <taxon>Micromonosporales</taxon>
        <taxon>Micromonosporaceae</taxon>
        <taxon>Actinoplanes</taxon>
    </lineage>
</organism>
<evidence type="ECO:0000256" key="1">
    <source>
        <dbReference type="SAM" id="MobiDB-lite"/>
    </source>
</evidence>
<feature type="transmembrane region" description="Helical" evidence="2">
    <location>
        <begin position="404"/>
        <end position="427"/>
    </location>
</feature>
<keyword evidence="2" id="KW-0472">Membrane</keyword>
<protein>
    <recommendedName>
        <fullName evidence="6">Gram-positive cocci surface proteins LPxTG domain-containing protein</fullName>
    </recommendedName>
</protein>
<evidence type="ECO:0000256" key="3">
    <source>
        <dbReference type="SAM" id="SignalP"/>
    </source>
</evidence>
<keyword evidence="3" id="KW-0732">Signal</keyword>
<evidence type="ECO:0000313" key="5">
    <source>
        <dbReference type="Proteomes" id="UP000007882"/>
    </source>
</evidence>
<feature type="region of interest" description="Disordered" evidence="1">
    <location>
        <begin position="238"/>
        <end position="258"/>
    </location>
</feature>
<dbReference type="KEGG" id="ams:AMIS_70740"/>
<feature type="chain" id="PRO_5003628916" description="Gram-positive cocci surface proteins LPxTG domain-containing protein" evidence="3">
    <location>
        <begin position="33"/>
        <end position="436"/>
    </location>
</feature>
<dbReference type="EMBL" id="AP012319">
    <property type="protein sequence ID" value="BAL92294.1"/>
    <property type="molecule type" value="Genomic_DNA"/>
</dbReference>
<reference evidence="4 5" key="1">
    <citation type="submission" date="2012-02" db="EMBL/GenBank/DDBJ databases">
        <title>Complete genome sequence of Actinoplanes missouriensis 431 (= NBRC 102363).</title>
        <authorList>
            <person name="Ohnishi Y."/>
            <person name="Ishikawa J."/>
            <person name="Sekine M."/>
            <person name="Hosoyama A."/>
            <person name="Harada T."/>
            <person name="Narita H."/>
            <person name="Hata T."/>
            <person name="Konno Y."/>
            <person name="Tutikane K."/>
            <person name="Fujita N."/>
            <person name="Horinouchi S."/>
            <person name="Hayakawa M."/>
        </authorList>
    </citation>
    <scope>NUCLEOTIDE SEQUENCE [LARGE SCALE GENOMIC DNA]</scope>
    <source>
        <strain evidence="5">ATCC 14538 / DSM 43046 / CBS 188.64 / JCM 3121 / NBRC 102363 / NCIMB 12654 / NRRL B-3342 / UNCC 431</strain>
    </source>
</reference>
<sequence length="436" mass="44913">MRTTPLRRAALVAAGALLGLTGLIGVASPASATNHGSEPLPGCVSADKAPLSVSGWQKGKTDAVVKYDGPAPLCQDLVVNMLTYTATSSSFKLPQYLFDSQTLQIKKDATSGTLEFSGAEVPGCFAQIDLVRGERIINPLKSDNDLYGDRKLKWWNGGEGECSAKPVAEPIADCTGAASVKLINPQTTKETTFDVTAEGGFTKTVVIEPNDFGTVEIPADNAKNIVVKANGKELYNGTPSKPEDCPKPQPTPAVLTPSSTCDGLTFTVKNPGDGKDVTVTFTPSQGNGDAKVVTLKPGQDTEVTFPAKENLAVTVSGDITASNGVVTWTKPEECETPVKPSTPASEGPSEQPSEGPSEEPSATPSESVSESASPSVSATTSTTPVATTPVSDNEDGGSLPVTGAAAGGIAGGAALLLVVGAGLFFMARRRKLNFKA</sequence>
<keyword evidence="2" id="KW-1133">Transmembrane helix</keyword>
<accession>I0HH07</accession>
<keyword evidence="2" id="KW-0812">Transmembrane</keyword>
<dbReference type="OrthoDB" id="3297463at2"/>
<dbReference type="Proteomes" id="UP000007882">
    <property type="component" value="Chromosome"/>
</dbReference>
<dbReference type="HOGENOM" id="CLU_725248_0_0_11"/>
<dbReference type="AlphaFoldDB" id="I0HH07"/>
<name>I0HH07_ACTM4</name>